<sequence>MASIDYATAVDPPDTLPAASPVLSRDFSLFEQDLYSIWGVTKPVSEYLTRGAKRENVEITEKYEPNENDKIKILSLPNDNLQLNSLFVHATLLIQSSNDNKTYSMGFGSGNNNKLCIYSPDPVLITFLRNQGQSLDNIPLVYEDNNINEESIEKLNIYLNARPTRASFPARRPVLKVCYDDKDYKPYFSRQRGGFNCWTALEDIFPEMRSTFNLREKITHLDRSALTIFRGGRTKSKNRKHNKSKNCKRNKSNTRKRKRKRNKSKIRKHRL</sequence>
<proteinExistence type="predicted"/>
<evidence type="ECO:0000256" key="1">
    <source>
        <dbReference type="SAM" id="MobiDB-lite"/>
    </source>
</evidence>
<gene>
    <name evidence="2" type="ORF">FloV-SA2_00067</name>
</gene>
<reference evidence="2" key="1">
    <citation type="submission" date="2024-03" db="EMBL/GenBank/DDBJ databases">
        <title>Eukaryotic viruses encode the ribosomal protein eL40.</title>
        <authorList>
            <person name="Thomy J."/>
            <person name="Schvarcz C.R."/>
            <person name="McBeain K.A."/>
            <person name="Edwards K.F."/>
            <person name="Steward G.F."/>
        </authorList>
    </citation>
    <scope>NUCLEOTIDE SEQUENCE</scope>
    <source>
        <strain evidence="2">FloV-SA2</strain>
    </source>
</reference>
<feature type="compositionally biased region" description="Basic residues" evidence="1">
    <location>
        <begin position="232"/>
        <end position="271"/>
    </location>
</feature>
<feature type="region of interest" description="Disordered" evidence="1">
    <location>
        <begin position="231"/>
        <end position="271"/>
    </location>
</feature>
<protein>
    <submittedName>
        <fullName evidence="2">Uncharacterized protein</fullName>
    </submittedName>
</protein>
<name>A0AB39JB41_9VIRU</name>
<organism evidence="2">
    <name type="scientific">Florenciella sp. virus SA2</name>
    <dbReference type="NCBI Taxonomy" id="3240092"/>
    <lineage>
        <taxon>Viruses</taxon>
    </lineage>
</organism>
<accession>A0AB39JB41</accession>
<evidence type="ECO:0000313" key="2">
    <source>
        <dbReference type="EMBL" id="XDO01890.1"/>
    </source>
</evidence>
<dbReference type="EMBL" id="PP542043">
    <property type="protein sequence ID" value="XDO01890.1"/>
    <property type="molecule type" value="Genomic_DNA"/>
</dbReference>